<evidence type="ECO:0000313" key="1">
    <source>
        <dbReference type="EMBL" id="NBC35516.1"/>
    </source>
</evidence>
<dbReference type="RefSeq" id="WP_161716778.1">
    <property type="nucleotide sequence ID" value="NZ_JAAAPO010000001.1"/>
</dbReference>
<keyword evidence="2" id="KW-1185">Reference proteome</keyword>
<dbReference type="Proteomes" id="UP000753724">
    <property type="component" value="Unassembled WGS sequence"/>
</dbReference>
<comment type="caution">
    <text evidence="1">The sequence shown here is derived from an EMBL/GenBank/DDBJ whole genome shotgun (WGS) entry which is preliminary data.</text>
</comment>
<accession>A0ABW9XAG8</accession>
<reference evidence="2" key="1">
    <citation type="submission" date="2020-01" db="EMBL/GenBank/DDBJ databases">
        <title>Sphingomonas sp. strain CSW-10.</title>
        <authorList>
            <person name="Chen W.-M."/>
        </authorList>
    </citation>
    <scope>NUCLEOTIDE SEQUENCE [LARGE SCALE GENOMIC DNA]</scope>
    <source>
        <strain evidence="2">FSY-8</strain>
    </source>
</reference>
<proteinExistence type="predicted"/>
<evidence type="ECO:0000313" key="2">
    <source>
        <dbReference type="Proteomes" id="UP000753724"/>
    </source>
</evidence>
<gene>
    <name evidence="1" type="ORF">GTZ99_02985</name>
</gene>
<dbReference type="EMBL" id="JAAAPO010000001">
    <property type="protein sequence ID" value="NBC35516.1"/>
    <property type="molecule type" value="Genomic_DNA"/>
</dbReference>
<sequence length="99" mass="10736">MPKPLTHTMRQRLLAAYDHAAEMAKAGFHPLGIIRSLQANHRATYGYACGTERLRCAGVEVTCTSGTHPKMLNAWMAKAAARLDEERAAGLESLTGGKQ</sequence>
<name>A0ABW9XAG8_9SPHN</name>
<organism evidence="1 2">
    <name type="scientific">Novosphingobium ovatum</name>
    <dbReference type="NCBI Taxonomy" id="1908523"/>
    <lineage>
        <taxon>Bacteria</taxon>
        <taxon>Pseudomonadati</taxon>
        <taxon>Pseudomonadota</taxon>
        <taxon>Alphaproteobacteria</taxon>
        <taxon>Sphingomonadales</taxon>
        <taxon>Sphingomonadaceae</taxon>
        <taxon>Novosphingobium</taxon>
    </lineage>
</organism>
<protein>
    <submittedName>
        <fullName evidence="1">Uncharacterized protein</fullName>
    </submittedName>
</protein>